<dbReference type="GO" id="GO:0010038">
    <property type="term" value="P:response to metal ion"/>
    <property type="evidence" value="ECO:0007669"/>
    <property type="project" value="InterPro"/>
</dbReference>
<keyword evidence="4" id="KW-1185">Reference proteome</keyword>
<dbReference type="OrthoDB" id="8015at2157"/>
<dbReference type="Proteomes" id="UP000471521">
    <property type="component" value="Unassembled WGS sequence"/>
</dbReference>
<dbReference type="InterPro" id="IPR015867">
    <property type="entry name" value="N-reg_PII/ATP_PRibTrfase_C"/>
</dbReference>
<keyword evidence="2" id="KW-0963">Cytoplasm</keyword>
<dbReference type="PANTHER" id="PTHR23419:SF8">
    <property type="entry name" value="FI09726P"/>
    <property type="match status" value="1"/>
</dbReference>
<dbReference type="AlphaFoldDB" id="A0A6B0SGV5"/>
<organism evidence="3 4">
    <name type="scientific">Halobacterium bonnevillei</name>
    <dbReference type="NCBI Taxonomy" id="2692200"/>
    <lineage>
        <taxon>Archaea</taxon>
        <taxon>Methanobacteriati</taxon>
        <taxon>Methanobacteriota</taxon>
        <taxon>Stenosarchaea group</taxon>
        <taxon>Halobacteria</taxon>
        <taxon>Halobacteriales</taxon>
        <taxon>Halobacteriaceae</taxon>
        <taxon>Halobacterium</taxon>
    </lineage>
</organism>
<protein>
    <submittedName>
        <fullName evidence="3">Divalent cation tolerance protein CutA</fullName>
    </submittedName>
</protein>
<comment type="caution">
    <text evidence="3">The sequence shown here is derived from an EMBL/GenBank/DDBJ whole genome shotgun (WGS) entry which is preliminary data.</text>
</comment>
<dbReference type="RefSeq" id="WP_159525790.1">
    <property type="nucleotide sequence ID" value="NZ_WUUU01000033.1"/>
</dbReference>
<dbReference type="PANTHER" id="PTHR23419">
    <property type="entry name" value="DIVALENT CATION TOLERANCE CUTA-RELATED"/>
    <property type="match status" value="1"/>
</dbReference>
<accession>A0A6B0SGV5</accession>
<dbReference type="Pfam" id="PF03091">
    <property type="entry name" value="CutA1"/>
    <property type="match status" value="1"/>
</dbReference>
<dbReference type="SUPFAM" id="SSF54913">
    <property type="entry name" value="GlnB-like"/>
    <property type="match status" value="1"/>
</dbReference>
<dbReference type="Gene3D" id="3.30.70.120">
    <property type="match status" value="1"/>
</dbReference>
<dbReference type="GO" id="GO:0005507">
    <property type="term" value="F:copper ion binding"/>
    <property type="evidence" value="ECO:0007669"/>
    <property type="project" value="TreeGrafter"/>
</dbReference>
<dbReference type="EMBL" id="WUUU01000033">
    <property type="protein sequence ID" value="MXR20237.1"/>
    <property type="molecule type" value="Genomic_DNA"/>
</dbReference>
<dbReference type="InterPro" id="IPR011322">
    <property type="entry name" value="N-reg_PII-like_a/b"/>
</dbReference>
<name>A0A6B0SGV5_9EURY</name>
<reference evidence="3 4" key="1">
    <citation type="submission" date="2019-12" db="EMBL/GenBank/DDBJ databases">
        <title>Isolation and characterization of three novel carbon monoxide-oxidizing members of Halobacteria from salione crusts and soils.</title>
        <authorList>
            <person name="Myers M.R."/>
            <person name="King G.M."/>
        </authorList>
    </citation>
    <scope>NUCLEOTIDE SEQUENCE [LARGE SCALE GENOMIC DNA]</scope>
    <source>
        <strain evidence="3 4">PCN9</strain>
    </source>
</reference>
<comment type="similarity">
    <text evidence="1">Belongs to the CutA family.</text>
</comment>
<evidence type="ECO:0000313" key="3">
    <source>
        <dbReference type="EMBL" id="MXR20237.1"/>
    </source>
</evidence>
<evidence type="ECO:0000256" key="1">
    <source>
        <dbReference type="ARBA" id="ARBA00010169"/>
    </source>
</evidence>
<evidence type="ECO:0000313" key="4">
    <source>
        <dbReference type="Proteomes" id="UP000471521"/>
    </source>
</evidence>
<dbReference type="InterPro" id="IPR004323">
    <property type="entry name" value="Ion_tolerance_CutA"/>
</dbReference>
<evidence type="ECO:0000256" key="2">
    <source>
        <dbReference type="ARBA" id="ARBA00022490"/>
    </source>
</evidence>
<sequence length="101" mass="11265">MPTVYITTPPEAADDIAEALVEGRHAACVNVVDCHSVYRWEGDVVHDDEAILLAKTTDDAYDDLVALVQERHPYDVPCIERFDEADVDADFGDWVRTSVES</sequence>
<gene>
    <name evidence="3" type="ORF">GRX66_06330</name>
</gene>
<proteinExistence type="inferred from homology"/>